<proteinExistence type="predicted"/>
<dbReference type="EMBL" id="MSIE01000007">
    <property type="protein sequence ID" value="OLF18598.1"/>
    <property type="molecule type" value="Genomic_DNA"/>
</dbReference>
<dbReference type="OrthoDB" id="3393679at2"/>
<sequence length="176" mass="18753">MVRTVALVAALVVLVGLTPGTAAAQRDRSCAVSWGSGAKSAYPTATADLVGIRAGRHECFDRLVFDFRGPADGHWVSYVDSVSAEGSGAVVPVRGGARLQVSVHARAHDDDDYRPTYVFDDPAELVDATGFATFRQVAWAGTHHGTSSVGLGVRARLPYRVLTVPNRIVVDVAHQW</sequence>
<dbReference type="Pfam" id="PF24837">
    <property type="entry name" value="AMIN-like"/>
    <property type="match status" value="1"/>
</dbReference>
<feature type="signal peptide" evidence="1">
    <location>
        <begin position="1"/>
        <end position="24"/>
    </location>
</feature>
<evidence type="ECO:0000313" key="4">
    <source>
        <dbReference type="Proteomes" id="UP000185596"/>
    </source>
</evidence>
<dbReference type="AlphaFoldDB" id="A0A1Q8CW68"/>
<feature type="chain" id="PRO_5013158380" description="AMIN-like domain-containing protein" evidence="1">
    <location>
        <begin position="25"/>
        <end position="176"/>
    </location>
</feature>
<feature type="domain" description="AMIN-like" evidence="2">
    <location>
        <begin position="49"/>
        <end position="174"/>
    </location>
</feature>
<keyword evidence="4" id="KW-1185">Reference proteome</keyword>
<name>A0A1Q8CW68_9PSEU</name>
<dbReference type="STRING" id="1912961.BU204_06100"/>
<keyword evidence="1" id="KW-0732">Signal</keyword>
<reference evidence="3 4" key="1">
    <citation type="submission" date="2016-12" db="EMBL/GenBank/DDBJ databases">
        <title>The draft genome sequence of Actinophytocola sp. 11-183.</title>
        <authorList>
            <person name="Wang W."/>
            <person name="Yuan L."/>
        </authorList>
    </citation>
    <scope>NUCLEOTIDE SEQUENCE [LARGE SCALE GENOMIC DNA]</scope>
    <source>
        <strain evidence="3 4">11-183</strain>
    </source>
</reference>
<comment type="caution">
    <text evidence="3">The sequence shown here is derived from an EMBL/GenBank/DDBJ whole genome shotgun (WGS) entry which is preliminary data.</text>
</comment>
<organism evidence="3 4">
    <name type="scientific">Actinophytocola xanthii</name>
    <dbReference type="NCBI Taxonomy" id="1912961"/>
    <lineage>
        <taxon>Bacteria</taxon>
        <taxon>Bacillati</taxon>
        <taxon>Actinomycetota</taxon>
        <taxon>Actinomycetes</taxon>
        <taxon>Pseudonocardiales</taxon>
        <taxon>Pseudonocardiaceae</taxon>
    </lineage>
</organism>
<accession>A0A1Q8CW68</accession>
<evidence type="ECO:0000313" key="3">
    <source>
        <dbReference type="EMBL" id="OLF18598.1"/>
    </source>
</evidence>
<dbReference type="InterPro" id="IPR056303">
    <property type="entry name" value="AMIN-like"/>
</dbReference>
<evidence type="ECO:0000259" key="2">
    <source>
        <dbReference type="Pfam" id="PF24837"/>
    </source>
</evidence>
<dbReference type="Proteomes" id="UP000185596">
    <property type="component" value="Unassembled WGS sequence"/>
</dbReference>
<protein>
    <recommendedName>
        <fullName evidence="2">AMIN-like domain-containing protein</fullName>
    </recommendedName>
</protein>
<gene>
    <name evidence="3" type="ORF">BU204_06100</name>
</gene>
<evidence type="ECO:0000256" key="1">
    <source>
        <dbReference type="SAM" id="SignalP"/>
    </source>
</evidence>